<dbReference type="PANTHER" id="PTHR43808">
    <property type="entry name" value="ACETYLORNITHINE DEACETYLASE"/>
    <property type="match status" value="1"/>
</dbReference>
<keyword evidence="5" id="KW-0378">Hydrolase</keyword>
<protein>
    <submittedName>
        <fullName evidence="9">ArgE/DapE family deacylase</fullName>
    </submittedName>
</protein>
<dbReference type="Gene3D" id="3.40.630.10">
    <property type="entry name" value="Zn peptidases"/>
    <property type="match status" value="1"/>
</dbReference>
<dbReference type="RefSeq" id="WP_379902823.1">
    <property type="nucleotide sequence ID" value="NZ_JBHRTR010000029.1"/>
</dbReference>
<dbReference type="NCBIfam" id="NF005306">
    <property type="entry name" value="PRK06837.1"/>
    <property type="match status" value="1"/>
</dbReference>
<evidence type="ECO:0000256" key="4">
    <source>
        <dbReference type="ARBA" id="ARBA00022723"/>
    </source>
</evidence>
<dbReference type="Pfam" id="PF07687">
    <property type="entry name" value="M20_dimer"/>
    <property type="match status" value="1"/>
</dbReference>
<dbReference type="EMBL" id="JBHRTR010000029">
    <property type="protein sequence ID" value="MFC3229035.1"/>
    <property type="molecule type" value="Genomic_DNA"/>
</dbReference>
<feature type="domain" description="Peptidase M20 dimerisation" evidence="8">
    <location>
        <begin position="212"/>
        <end position="324"/>
    </location>
</feature>
<dbReference type="InterPro" id="IPR036264">
    <property type="entry name" value="Bact_exopeptidase_dim_dom"/>
</dbReference>
<dbReference type="Gene3D" id="3.30.70.360">
    <property type="match status" value="1"/>
</dbReference>
<dbReference type="InterPro" id="IPR011650">
    <property type="entry name" value="Peptidase_M20_dimer"/>
</dbReference>
<evidence type="ECO:0000256" key="1">
    <source>
        <dbReference type="ARBA" id="ARBA00001941"/>
    </source>
</evidence>
<evidence type="ECO:0000256" key="5">
    <source>
        <dbReference type="ARBA" id="ARBA00022801"/>
    </source>
</evidence>
<comment type="cofactor">
    <cofactor evidence="2">
        <name>Zn(2+)</name>
        <dbReference type="ChEBI" id="CHEBI:29105"/>
    </cofactor>
</comment>
<keyword evidence="4" id="KW-0479">Metal-binding</keyword>
<dbReference type="Pfam" id="PF01546">
    <property type="entry name" value="Peptidase_M20"/>
    <property type="match status" value="1"/>
</dbReference>
<comment type="cofactor">
    <cofactor evidence="1">
        <name>Co(2+)</name>
        <dbReference type="ChEBI" id="CHEBI:48828"/>
    </cofactor>
</comment>
<dbReference type="InterPro" id="IPR033687">
    <property type="entry name" value="YodQ-like"/>
</dbReference>
<organism evidence="9 10">
    <name type="scientific">Marinibaculum pumilum</name>
    <dbReference type="NCBI Taxonomy" id="1766165"/>
    <lineage>
        <taxon>Bacteria</taxon>
        <taxon>Pseudomonadati</taxon>
        <taxon>Pseudomonadota</taxon>
        <taxon>Alphaproteobacteria</taxon>
        <taxon>Rhodospirillales</taxon>
        <taxon>Rhodospirillaceae</taxon>
        <taxon>Marinibaculum</taxon>
    </lineage>
</organism>
<gene>
    <name evidence="9" type="ORF">ACFOGJ_17450</name>
</gene>
<evidence type="ECO:0000256" key="3">
    <source>
        <dbReference type="ARBA" id="ARBA00006247"/>
    </source>
</evidence>
<dbReference type="InterPro" id="IPR010182">
    <property type="entry name" value="ArgE/DapE"/>
</dbReference>
<dbReference type="SUPFAM" id="SSF53187">
    <property type="entry name" value="Zn-dependent exopeptidases"/>
    <property type="match status" value="1"/>
</dbReference>
<dbReference type="InterPro" id="IPR002933">
    <property type="entry name" value="Peptidase_M20"/>
</dbReference>
<dbReference type="InterPro" id="IPR050072">
    <property type="entry name" value="Peptidase_M20A"/>
</dbReference>
<keyword evidence="6" id="KW-0862">Zinc</keyword>
<evidence type="ECO:0000256" key="7">
    <source>
        <dbReference type="ARBA" id="ARBA00023285"/>
    </source>
</evidence>
<reference evidence="10" key="1">
    <citation type="journal article" date="2019" name="Int. J. Syst. Evol. Microbiol.">
        <title>The Global Catalogue of Microorganisms (GCM) 10K type strain sequencing project: providing services to taxonomists for standard genome sequencing and annotation.</title>
        <authorList>
            <consortium name="The Broad Institute Genomics Platform"/>
            <consortium name="The Broad Institute Genome Sequencing Center for Infectious Disease"/>
            <person name="Wu L."/>
            <person name="Ma J."/>
        </authorList>
    </citation>
    <scope>NUCLEOTIDE SEQUENCE [LARGE SCALE GENOMIC DNA]</scope>
    <source>
        <strain evidence="10">KCTC 42964</strain>
    </source>
</reference>
<proteinExistence type="inferred from homology"/>
<comment type="caution">
    <text evidence="9">The sequence shown here is derived from an EMBL/GenBank/DDBJ whole genome shotgun (WGS) entry which is preliminary data.</text>
</comment>
<keyword evidence="10" id="KW-1185">Reference proteome</keyword>
<keyword evidence="7" id="KW-0170">Cobalt</keyword>
<evidence type="ECO:0000256" key="2">
    <source>
        <dbReference type="ARBA" id="ARBA00001947"/>
    </source>
</evidence>
<evidence type="ECO:0000313" key="9">
    <source>
        <dbReference type="EMBL" id="MFC3229035.1"/>
    </source>
</evidence>
<evidence type="ECO:0000313" key="10">
    <source>
        <dbReference type="Proteomes" id="UP001595528"/>
    </source>
</evidence>
<name>A0ABV7L3T5_9PROT</name>
<evidence type="ECO:0000259" key="8">
    <source>
        <dbReference type="Pfam" id="PF07687"/>
    </source>
</evidence>
<accession>A0ABV7L3T5</accession>
<dbReference type="CDD" id="cd03895">
    <property type="entry name" value="M20_ArgE_DapE-like"/>
    <property type="match status" value="1"/>
</dbReference>
<sequence>MTKDETGSRLDPGLAAEILQAVEAGFERQLRFTCDLVRHPSLRGQEHTAQDFLFQAMAGRGYAMDRWAIEEDAIRHHPGFSPVTVSYDNAINVVGTHRPKDEAGRSLILNGHVDVVPTGPFDMWDRPPFEPHVEDDWLYGRGAADMKAGLAANIFALDCLRDLGYAPAATVYLQSVTEEECTGNGALACLMRGYRADAALIPEPEDDKLVRANTGVIWFRIHVRGEPVHVREAGVGANAIEAAYVVIAALRELEAEWNGRKADFRHFEGLDHPINFNPGKIAGGDWASSVPSWCSVDCRIAIYPGVDPRDAAREIDACVAQAARGHAFLANNPPKVEYNGFFAEGYVLEEGSAAEAVLGRAHASAYGASLESFVTPGYLDARVFVLYDDCPCLVYGPYSENIHAFNERVSLSSLKRVTGSIALFVAEWCGLEKAA</sequence>
<dbReference type="SUPFAM" id="SSF55031">
    <property type="entry name" value="Bacterial exopeptidase dimerisation domain"/>
    <property type="match status" value="1"/>
</dbReference>
<dbReference type="NCBIfam" id="TIGR01910">
    <property type="entry name" value="DapE-ArgE"/>
    <property type="match status" value="1"/>
</dbReference>
<evidence type="ECO:0000256" key="6">
    <source>
        <dbReference type="ARBA" id="ARBA00022833"/>
    </source>
</evidence>
<dbReference type="PANTHER" id="PTHR43808:SF25">
    <property type="entry name" value="PEPTIDASE M20 DIMERISATION DOMAIN-CONTAINING PROTEIN"/>
    <property type="match status" value="1"/>
</dbReference>
<comment type="similarity">
    <text evidence="3">Belongs to the peptidase M20A family.</text>
</comment>
<dbReference type="Proteomes" id="UP001595528">
    <property type="component" value="Unassembled WGS sequence"/>
</dbReference>